<dbReference type="EMBL" id="OU015430">
    <property type="protein sequence ID" value="CAG4969953.1"/>
    <property type="molecule type" value="Genomic_DNA"/>
</dbReference>
<dbReference type="Gene3D" id="3.20.20.60">
    <property type="entry name" value="Phosphoenolpyruvate-binding domains"/>
    <property type="match status" value="1"/>
</dbReference>
<dbReference type="Pfam" id="PF00224">
    <property type="entry name" value="PK"/>
    <property type="match status" value="1"/>
</dbReference>
<evidence type="ECO:0000259" key="15">
    <source>
        <dbReference type="Pfam" id="PF00224"/>
    </source>
</evidence>
<dbReference type="Proteomes" id="UP000680116">
    <property type="component" value="Chromosome"/>
</dbReference>
<evidence type="ECO:0000259" key="16">
    <source>
        <dbReference type="Pfam" id="PF02887"/>
    </source>
</evidence>
<dbReference type="InterPro" id="IPR018209">
    <property type="entry name" value="Pyrv_Knase_AS"/>
</dbReference>
<comment type="similarity">
    <text evidence="3 14">Belongs to the pyruvate kinase family.</text>
</comment>
<evidence type="ECO:0000256" key="10">
    <source>
        <dbReference type="ARBA" id="ARBA00022842"/>
    </source>
</evidence>
<evidence type="ECO:0000256" key="7">
    <source>
        <dbReference type="ARBA" id="ARBA00022741"/>
    </source>
</evidence>
<evidence type="ECO:0000256" key="13">
    <source>
        <dbReference type="NCBIfam" id="TIGR01064"/>
    </source>
</evidence>
<dbReference type="InterPro" id="IPR015806">
    <property type="entry name" value="Pyrv_Knase_insert_dom_sf"/>
</dbReference>
<accession>A0ABM8UD92</accession>
<name>A0ABM8UD92_9GAMM</name>
<keyword evidence="7" id="KW-0547">Nucleotide-binding</keyword>
<comment type="cofactor">
    <cofactor evidence="1">
        <name>K(+)</name>
        <dbReference type="ChEBI" id="CHEBI:29103"/>
    </cofactor>
</comment>
<dbReference type="PROSITE" id="PS00110">
    <property type="entry name" value="PYRUVATE_KINASE"/>
    <property type="match status" value="1"/>
</dbReference>
<gene>
    <name evidence="17" type="primary">pykA</name>
    <name evidence="17" type="ORF">LYB30171_00628</name>
</gene>
<feature type="domain" description="Pyruvate kinase barrel" evidence="15">
    <location>
        <begin position="19"/>
        <end position="341"/>
    </location>
</feature>
<evidence type="ECO:0000256" key="9">
    <source>
        <dbReference type="ARBA" id="ARBA00022840"/>
    </source>
</evidence>
<keyword evidence="8 14" id="KW-0418">Kinase</keyword>
<dbReference type="Pfam" id="PF02887">
    <property type="entry name" value="PK_C"/>
    <property type="match status" value="1"/>
</dbReference>
<dbReference type="InterPro" id="IPR001697">
    <property type="entry name" value="Pyr_Knase"/>
</dbReference>
<dbReference type="InterPro" id="IPR036918">
    <property type="entry name" value="Pyrv_Knase_C_sf"/>
</dbReference>
<evidence type="ECO:0000256" key="11">
    <source>
        <dbReference type="ARBA" id="ARBA00023152"/>
    </source>
</evidence>
<dbReference type="Gene3D" id="3.40.1380.20">
    <property type="entry name" value="Pyruvate kinase, C-terminal domain"/>
    <property type="match status" value="1"/>
</dbReference>
<evidence type="ECO:0000256" key="12">
    <source>
        <dbReference type="ARBA" id="ARBA00023317"/>
    </source>
</evidence>
<keyword evidence="11 14" id="KW-0324">Glycolysis</keyword>
<evidence type="ECO:0000256" key="4">
    <source>
        <dbReference type="ARBA" id="ARBA00012142"/>
    </source>
</evidence>
<dbReference type="Gene3D" id="2.40.33.10">
    <property type="entry name" value="PK beta-barrel domain-like"/>
    <property type="match status" value="1"/>
</dbReference>
<keyword evidence="9" id="KW-0067">ATP-binding</keyword>
<dbReference type="SUPFAM" id="SSF50800">
    <property type="entry name" value="PK beta-barrel domain-like"/>
    <property type="match status" value="1"/>
</dbReference>
<dbReference type="PRINTS" id="PR01050">
    <property type="entry name" value="PYRUVTKNASE"/>
</dbReference>
<dbReference type="NCBIfam" id="NF004491">
    <property type="entry name" value="PRK05826.1"/>
    <property type="match status" value="1"/>
</dbReference>
<evidence type="ECO:0000256" key="14">
    <source>
        <dbReference type="RuleBase" id="RU000504"/>
    </source>
</evidence>
<protein>
    <recommendedName>
        <fullName evidence="4 13">Pyruvate kinase</fullName>
        <ecNumber evidence="4 13">2.7.1.40</ecNumber>
    </recommendedName>
</protein>
<dbReference type="InterPro" id="IPR040442">
    <property type="entry name" value="Pyrv_kinase-like_dom_sf"/>
</dbReference>
<evidence type="ECO:0000256" key="3">
    <source>
        <dbReference type="ARBA" id="ARBA00008663"/>
    </source>
</evidence>
<keyword evidence="6" id="KW-0479">Metal-binding</keyword>
<dbReference type="SUPFAM" id="SSF52935">
    <property type="entry name" value="PK C-terminal domain-like"/>
    <property type="match status" value="1"/>
</dbReference>
<evidence type="ECO:0000256" key="6">
    <source>
        <dbReference type="ARBA" id="ARBA00022723"/>
    </source>
</evidence>
<evidence type="ECO:0000256" key="5">
    <source>
        <dbReference type="ARBA" id="ARBA00022679"/>
    </source>
</evidence>
<keyword evidence="18" id="KW-1185">Reference proteome</keyword>
<dbReference type="InterPro" id="IPR015813">
    <property type="entry name" value="Pyrv/PenolPyrv_kinase-like_dom"/>
</dbReference>
<dbReference type="GO" id="GO:0004743">
    <property type="term" value="F:pyruvate kinase activity"/>
    <property type="evidence" value="ECO:0007669"/>
    <property type="project" value="UniProtKB-EC"/>
</dbReference>
<evidence type="ECO:0000313" key="17">
    <source>
        <dbReference type="EMBL" id="CAG4969953.1"/>
    </source>
</evidence>
<comment type="catalytic activity">
    <reaction evidence="14">
        <text>pyruvate + ATP = phosphoenolpyruvate + ADP + H(+)</text>
        <dbReference type="Rhea" id="RHEA:18157"/>
        <dbReference type="ChEBI" id="CHEBI:15361"/>
        <dbReference type="ChEBI" id="CHEBI:15378"/>
        <dbReference type="ChEBI" id="CHEBI:30616"/>
        <dbReference type="ChEBI" id="CHEBI:58702"/>
        <dbReference type="ChEBI" id="CHEBI:456216"/>
        <dbReference type="EC" id="2.7.1.40"/>
    </reaction>
</comment>
<organism evidence="17 18">
    <name type="scientific">Novilysobacter luteus</name>
    <dbReference type="NCBI Taxonomy" id="2822368"/>
    <lineage>
        <taxon>Bacteria</taxon>
        <taxon>Pseudomonadati</taxon>
        <taxon>Pseudomonadota</taxon>
        <taxon>Gammaproteobacteria</taxon>
        <taxon>Lysobacterales</taxon>
        <taxon>Lysobacteraceae</taxon>
        <taxon>Novilysobacter</taxon>
    </lineage>
</organism>
<proteinExistence type="inferred from homology"/>
<dbReference type="InterPro" id="IPR015795">
    <property type="entry name" value="Pyrv_Knase_C"/>
</dbReference>
<dbReference type="InterPro" id="IPR011037">
    <property type="entry name" value="Pyrv_Knase-like_insert_dom_sf"/>
</dbReference>
<keyword evidence="5 14" id="KW-0808">Transferase</keyword>
<evidence type="ECO:0000256" key="2">
    <source>
        <dbReference type="ARBA" id="ARBA00004997"/>
    </source>
</evidence>
<keyword evidence="10 14" id="KW-0460">Magnesium</keyword>
<evidence type="ECO:0000256" key="1">
    <source>
        <dbReference type="ARBA" id="ARBA00001958"/>
    </source>
</evidence>
<feature type="domain" description="Pyruvate kinase C-terminal" evidence="16">
    <location>
        <begin position="373"/>
        <end position="486"/>
    </location>
</feature>
<dbReference type="EC" id="2.7.1.40" evidence="4 13"/>
<sequence length="501" mass="53227">MAVLASLKPANSAMPMTLRRTKILATLGPATDAPGVLDALLRAGVDVVRLNFSHGDPASQIARAEAVREAGHRVGREVGILADLPGPKIRVERFADGKVQLKAGERFDLVASASAGPGSASEVGVSYLGLPGDVAPGDVLLLDDGMVQLQVESVEGERISTRVLNDGELSDRKGLNKQGGGLSLGALTERDRELIKVAAELGADFIAVSFCRTAADMDEARRIAREAGSDAALVSKIERAEAIENLVEIVEASDVVMVARGDLGVEIGDAELPGLQKKIIRESLARGRVVITATQMLQSMVESPIPTRAEVLDVANAVIDGTDAVMLSAESAAGRYPVRAVEAMARICLGAERQFDHDTDFEKAPRNLQRADQAIAMAAMFLSEHIGVRAIVAMTESGGTARFLSRFRSPAPVFGLSRHEGARRQMALMRSVVPVAFDSRGLATRDAVRNAIRQLFDADRLAAGERVIFTSGDHMEQHGATNVLRLLQVGRQGEAEGLGEL</sequence>
<dbReference type="InterPro" id="IPR015793">
    <property type="entry name" value="Pyrv_Knase_brl"/>
</dbReference>
<evidence type="ECO:0000313" key="18">
    <source>
        <dbReference type="Proteomes" id="UP000680116"/>
    </source>
</evidence>
<dbReference type="PANTHER" id="PTHR11817">
    <property type="entry name" value="PYRUVATE KINASE"/>
    <property type="match status" value="1"/>
</dbReference>
<reference evidence="17 18" key="1">
    <citation type="submission" date="2021-04" db="EMBL/GenBank/DDBJ databases">
        <authorList>
            <person name="Rodrigo-Torres L."/>
            <person name="Arahal R. D."/>
            <person name="Lucena T."/>
        </authorList>
    </citation>
    <scope>NUCLEOTIDE SEQUENCE [LARGE SCALE GENOMIC DNA]</scope>
    <source>
        <strain evidence="17 18">CECT 30171</strain>
    </source>
</reference>
<dbReference type="SUPFAM" id="SSF51621">
    <property type="entry name" value="Phosphoenolpyruvate/pyruvate domain"/>
    <property type="match status" value="1"/>
</dbReference>
<dbReference type="NCBIfam" id="TIGR01064">
    <property type="entry name" value="pyruv_kin"/>
    <property type="match status" value="1"/>
</dbReference>
<dbReference type="GO" id="GO:0016301">
    <property type="term" value="F:kinase activity"/>
    <property type="evidence" value="ECO:0007669"/>
    <property type="project" value="UniProtKB-KW"/>
</dbReference>
<comment type="pathway">
    <text evidence="2 14">Carbohydrate degradation; glycolysis; pyruvate from D-glyceraldehyde 3-phosphate: step 5/5.</text>
</comment>
<evidence type="ECO:0000256" key="8">
    <source>
        <dbReference type="ARBA" id="ARBA00022777"/>
    </source>
</evidence>
<dbReference type="NCBIfam" id="NF004978">
    <property type="entry name" value="PRK06354.1"/>
    <property type="match status" value="1"/>
</dbReference>
<keyword evidence="12 17" id="KW-0670">Pyruvate</keyword>